<accession>A0AAJ5YU29</accession>
<feature type="compositionally biased region" description="Polar residues" evidence="1">
    <location>
        <begin position="227"/>
        <end position="241"/>
    </location>
</feature>
<dbReference type="SMART" id="SM00222">
    <property type="entry name" value="Sec7"/>
    <property type="match status" value="1"/>
</dbReference>
<dbReference type="AlphaFoldDB" id="A0AAJ5YU29"/>
<protein>
    <recommendedName>
        <fullName evidence="2">SEC7 domain-containing protein</fullName>
    </recommendedName>
</protein>
<feature type="compositionally biased region" description="Polar residues" evidence="1">
    <location>
        <begin position="291"/>
        <end position="300"/>
    </location>
</feature>
<dbReference type="CDD" id="cd00821">
    <property type="entry name" value="PH"/>
    <property type="match status" value="1"/>
</dbReference>
<evidence type="ECO:0000313" key="3">
    <source>
        <dbReference type="EMBL" id="WFC97597.1"/>
    </source>
</evidence>
<dbReference type="InterPro" id="IPR000904">
    <property type="entry name" value="Sec7_dom"/>
</dbReference>
<dbReference type="PANTHER" id="PTHR10663:SF373">
    <property type="entry name" value="PH AND SEC7 DOMAIN-CONTAINING PROTEIN C11E3.11C"/>
    <property type="match status" value="1"/>
</dbReference>
<dbReference type="InterPro" id="IPR035999">
    <property type="entry name" value="Sec7_dom_sf"/>
</dbReference>
<dbReference type="GO" id="GO:0005085">
    <property type="term" value="F:guanyl-nucleotide exchange factor activity"/>
    <property type="evidence" value="ECO:0007669"/>
    <property type="project" value="InterPro"/>
</dbReference>
<proteinExistence type="predicted"/>
<dbReference type="InterPro" id="IPR001849">
    <property type="entry name" value="PH_domain"/>
</dbReference>
<dbReference type="EMBL" id="CP119943">
    <property type="protein sequence ID" value="WFC97597.1"/>
    <property type="molecule type" value="Genomic_DNA"/>
</dbReference>
<dbReference type="Proteomes" id="UP001219567">
    <property type="component" value="Chromosome 1"/>
</dbReference>
<dbReference type="SUPFAM" id="SSF50729">
    <property type="entry name" value="PH domain-like"/>
    <property type="match status" value="1"/>
</dbReference>
<dbReference type="Gene3D" id="1.10.1000.11">
    <property type="entry name" value="Arf Nucleotide-binding Site Opener,domain 2"/>
    <property type="match status" value="1"/>
</dbReference>
<dbReference type="PROSITE" id="PS50190">
    <property type="entry name" value="SEC7"/>
    <property type="match status" value="1"/>
</dbReference>
<organism evidence="3 4">
    <name type="scientific">Malassezia yamatoensis</name>
    <dbReference type="NCBI Taxonomy" id="253288"/>
    <lineage>
        <taxon>Eukaryota</taxon>
        <taxon>Fungi</taxon>
        <taxon>Dikarya</taxon>
        <taxon>Basidiomycota</taxon>
        <taxon>Ustilaginomycotina</taxon>
        <taxon>Malasseziomycetes</taxon>
        <taxon>Malasseziales</taxon>
        <taxon>Malasseziaceae</taxon>
        <taxon>Malassezia</taxon>
    </lineage>
</organism>
<sequence>MEDGARSFEEALRTPGTKRWSLTPVIAQQEGSLSLGNTPDFRQEQVQDASPIRLSRRFSLTKSSGSLLRRSSMPAIRDRGLPHAASMVEPKQFGDRSPMLASDRRTLSQWRITPPRISEIPDETDLNHKNLLNFTQGDPSQASSEIRSMGLGLNFACNESPAQRPMHERRAMTSFGPRPPSIPTASTSISKTLQDSDEDISYTRDAAIPTISSPITSIEQRAPASPPLQSNDIPTSRSKNSIPEIHTTYDPIYSFPPQQPLPMLGEIVKKPALSPRSGARSPIPPHATLERPSSSFTSAPNAVPSPDDRDVDTYAERCWANDTNWIGEGIAQWLGGSLEFQQRVREKYMSKFHLEGLSLESALRRLCSKLALRAESQQIDRLLEEFSKQYAACNPSHIWETEDAVYAVSFAMLLLNTDLNTDRSEKMSRSQFVQNILVTLAYLSGRPLNADTRYIPSSSDTSDDDIHTVETKPEQWFSRLIPLLNDSYRRIRSDPLGKLSHASSTPMLRRVRTRSRTDFLALRRSPTSLDTNMFISRNSPIVPQTHSNELPSIYGYVTHYDLSIKRRFRKPASKTRWGVVYQGILYIYDTFPGSDIRSLDFNAACMQLSLVHATADTSTTEKEQSGMIELTLADDVHHRFTVADATLARQWVTTILRHAAQYSRIPMQSEGSNMEFGWSKLDQPNFYQKPKSWQLWKSWTSKTSPSNVPGLATWTPPLAPRLPSDLNTEQQRAQITLYKTSLTEALEAHQKLFEPFKAYWESSFSAVRAQAYSNWQRRLDYLTIELRKWTMYLDAIAPNAYAHGP</sequence>
<evidence type="ECO:0000256" key="1">
    <source>
        <dbReference type="SAM" id="MobiDB-lite"/>
    </source>
</evidence>
<dbReference type="InterPro" id="IPR023394">
    <property type="entry name" value="Sec7_C_sf"/>
</dbReference>
<name>A0AAJ5YU29_9BASI</name>
<reference evidence="3 4" key="1">
    <citation type="submission" date="2023-03" db="EMBL/GenBank/DDBJ databases">
        <title>Mating type loci evolution in Malassezia.</title>
        <authorList>
            <person name="Coelho M.A."/>
        </authorList>
    </citation>
    <scope>NUCLEOTIDE SEQUENCE [LARGE SCALE GENOMIC DNA]</scope>
    <source>
        <strain evidence="3 4">CBS 9725</strain>
    </source>
</reference>
<dbReference type="Pfam" id="PF01369">
    <property type="entry name" value="Sec7"/>
    <property type="match status" value="1"/>
</dbReference>
<evidence type="ECO:0000313" key="4">
    <source>
        <dbReference type="Proteomes" id="UP001219567"/>
    </source>
</evidence>
<feature type="region of interest" description="Disordered" evidence="1">
    <location>
        <begin position="273"/>
        <end position="309"/>
    </location>
</feature>
<dbReference type="SUPFAM" id="SSF48425">
    <property type="entry name" value="Sec7 domain"/>
    <property type="match status" value="1"/>
</dbReference>
<keyword evidence="4" id="KW-1185">Reference proteome</keyword>
<dbReference type="GO" id="GO:0032012">
    <property type="term" value="P:regulation of ARF protein signal transduction"/>
    <property type="evidence" value="ECO:0007669"/>
    <property type="project" value="InterPro"/>
</dbReference>
<feature type="region of interest" description="Disordered" evidence="1">
    <location>
        <begin position="171"/>
        <end position="198"/>
    </location>
</feature>
<evidence type="ECO:0000259" key="2">
    <source>
        <dbReference type="PROSITE" id="PS50190"/>
    </source>
</evidence>
<dbReference type="SMART" id="SM00233">
    <property type="entry name" value="PH"/>
    <property type="match status" value="1"/>
</dbReference>
<feature type="domain" description="SEC7" evidence="2">
    <location>
        <begin position="275"/>
        <end position="469"/>
    </location>
</feature>
<feature type="region of interest" description="Disordered" evidence="1">
    <location>
        <begin position="211"/>
        <end position="243"/>
    </location>
</feature>
<gene>
    <name evidence="3" type="ORF">MYAM1_000312</name>
</gene>
<dbReference type="PANTHER" id="PTHR10663">
    <property type="entry name" value="GUANYL-NUCLEOTIDE EXCHANGE FACTOR"/>
    <property type="match status" value="1"/>
</dbReference>